<dbReference type="AlphaFoldDB" id="A0A1E7R995"/>
<evidence type="ECO:0000313" key="2">
    <source>
        <dbReference type="Proteomes" id="UP000185895"/>
    </source>
</evidence>
<comment type="caution">
    <text evidence="1">The sequence shown here is derived from an EMBL/GenBank/DDBJ whole genome shotgun (WGS) entry which is preliminary data.</text>
</comment>
<gene>
    <name evidence="1" type="ORF">BJI46_03165</name>
</gene>
<dbReference type="EMBL" id="MKKK01000023">
    <property type="protein sequence ID" value="OEY95929.1"/>
    <property type="molecule type" value="Genomic_DNA"/>
</dbReference>
<dbReference type="OrthoDB" id="6710883at2"/>
<evidence type="ECO:0000313" key="1">
    <source>
        <dbReference type="EMBL" id="OEY95929.1"/>
    </source>
</evidence>
<organism evidence="1 2">
    <name type="scientific">Acinetobacter qingfengensis</name>
    <dbReference type="NCBI Taxonomy" id="1262585"/>
    <lineage>
        <taxon>Bacteria</taxon>
        <taxon>Pseudomonadati</taxon>
        <taxon>Pseudomonadota</taxon>
        <taxon>Gammaproteobacteria</taxon>
        <taxon>Moraxellales</taxon>
        <taxon>Moraxellaceae</taxon>
        <taxon>Acinetobacter</taxon>
    </lineage>
</organism>
<sequence>MHVKIEMLNQLIKDALQNGDKPEKLLIGYKAYADLMSNPKFSEEVTNSALNPEKRKYKKIKIKITQDDYQLKVI</sequence>
<protein>
    <submittedName>
        <fullName evidence="1">Uncharacterized protein</fullName>
    </submittedName>
</protein>
<dbReference type="Proteomes" id="UP000185895">
    <property type="component" value="Unassembled WGS sequence"/>
</dbReference>
<reference evidence="1 2" key="1">
    <citation type="submission" date="2016-09" db="EMBL/GenBank/DDBJ databases">
        <authorList>
            <person name="Capua I."/>
            <person name="De Benedictis P."/>
            <person name="Joannis T."/>
            <person name="Lombin L.H."/>
            <person name="Cattoli G."/>
        </authorList>
    </citation>
    <scope>NUCLEOTIDE SEQUENCE [LARGE SCALE GENOMIC DNA]</scope>
    <source>
        <strain evidence="1 2">ANC 4671</strain>
    </source>
</reference>
<accession>A0A1E7R995</accession>
<dbReference type="RefSeq" id="WP_070069963.1">
    <property type="nucleotide sequence ID" value="NZ_MKKK01000023.1"/>
</dbReference>
<name>A0A1E7R995_9GAMM</name>
<proteinExistence type="predicted"/>
<keyword evidence="2" id="KW-1185">Reference proteome</keyword>